<dbReference type="HOGENOM" id="CLU_2536987_0_0_3"/>
<organism evidence="1 2">
    <name type="scientific">Cylindrospermum stagnale PCC 7417</name>
    <dbReference type="NCBI Taxonomy" id="56107"/>
    <lineage>
        <taxon>Bacteria</taxon>
        <taxon>Bacillati</taxon>
        <taxon>Cyanobacteriota</taxon>
        <taxon>Cyanophyceae</taxon>
        <taxon>Nostocales</taxon>
        <taxon>Nostocaceae</taxon>
        <taxon>Cylindrospermum</taxon>
    </lineage>
</organism>
<dbReference type="RefSeq" id="WP_015210655.1">
    <property type="nucleotide sequence ID" value="NC_019757.1"/>
</dbReference>
<dbReference type="PATRIC" id="fig|56107.3.peg.5931"/>
<dbReference type="OrthoDB" id="9815166at2"/>
<dbReference type="KEGG" id="csg:Cylst_5398"/>
<name>K9X436_9NOST</name>
<sequence length="83" mass="9310">MTTKITFDIDEALIKKAECWAKQQQLSLSDVIANLLRQLPEPDVIPQTEHPLAKFAGILSDSEAGELQQVIAAEFEQVDTNEW</sequence>
<proteinExistence type="predicted"/>
<dbReference type="EMBL" id="CP003642">
    <property type="protein sequence ID" value="AFZ27420.1"/>
    <property type="molecule type" value="Genomic_DNA"/>
</dbReference>
<protein>
    <submittedName>
        <fullName evidence="1">Uncharacterized protein</fullName>
    </submittedName>
</protein>
<evidence type="ECO:0000313" key="1">
    <source>
        <dbReference type="EMBL" id="AFZ27420.1"/>
    </source>
</evidence>
<gene>
    <name evidence="1" type="ORF">Cylst_5398</name>
</gene>
<reference evidence="1 2" key="1">
    <citation type="submission" date="2012-06" db="EMBL/GenBank/DDBJ databases">
        <title>Finished chromosome of genome of Cylindrospermum stagnale PCC 7417.</title>
        <authorList>
            <consortium name="US DOE Joint Genome Institute"/>
            <person name="Gugger M."/>
            <person name="Coursin T."/>
            <person name="Rippka R."/>
            <person name="Tandeau De Marsac N."/>
            <person name="Huntemann M."/>
            <person name="Wei C.-L."/>
            <person name="Han J."/>
            <person name="Detter J.C."/>
            <person name="Han C."/>
            <person name="Tapia R."/>
            <person name="Chen A."/>
            <person name="Kyrpides N."/>
            <person name="Mavromatis K."/>
            <person name="Markowitz V."/>
            <person name="Szeto E."/>
            <person name="Ivanova N."/>
            <person name="Pagani I."/>
            <person name="Pati A."/>
            <person name="Goodwin L."/>
            <person name="Nordberg H.P."/>
            <person name="Cantor M.N."/>
            <person name="Hua S.X."/>
            <person name="Woyke T."/>
            <person name="Kerfeld C.A."/>
        </authorList>
    </citation>
    <scope>NUCLEOTIDE SEQUENCE [LARGE SCALE GENOMIC DNA]</scope>
    <source>
        <strain evidence="1 2">PCC 7417</strain>
    </source>
</reference>
<dbReference type="Proteomes" id="UP000010475">
    <property type="component" value="Chromosome"/>
</dbReference>
<keyword evidence="2" id="KW-1185">Reference proteome</keyword>
<evidence type="ECO:0000313" key="2">
    <source>
        <dbReference type="Proteomes" id="UP000010475"/>
    </source>
</evidence>
<dbReference type="eggNOG" id="ENOG5034A3W">
    <property type="taxonomic scope" value="Bacteria"/>
</dbReference>
<dbReference type="Pfam" id="PF19891">
    <property type="entry name" value="DUF6364"/>
    <property type="match status" value="1"/>
</dbReference>
<accession>K9X436</accession>
<dbReference type="AlphaFoldDB" id="K9X436"/>
<dbReference type="InterPro" id="IPR045944">
    <property type="entry name" value="DUF6364"/>
</dbReference>